<name>A0A5J4W0M4_9EUKA</name>
<comment type="caution">
    <text evidence="1">The sequence shown here is derived from an EMBL/GenBank/DDBJ whole genome shotgun (WGS) entry which is preliminary data.</text>
</comment>
<evidence type="ECO:0000313" key="1">
    <source>
        <dbReference type="EMBL" id="KAA6388170.1"/>
    </source>
</evidence>
<dbReference type="AlphaFoldDB" id="A0A5J4W0M4"/>
<accession>A0A5J4W0M4</accession>
<sequence>MIKSQSDRRINRAPHSALNLKSIASEDNLKILNGEEIDDQEQSFLDVQRRIQNGDLINNPDLARKTIEKTAKSFFDSKPSHVFESDSVFSG</sequence>
<proteinExistence type="predicted"/>
<organism evidence="1 2">
    <name type="scientific">Streblomastix strix</name>
    <dbReference type="NCBI Taxonomy" id="222440"/>
    <lineage>
        <taxon>Eukaryota</taxon>
        <taxon>Metamonada</taxon>
        <taxon>Preaxostyla</taxon>
        <taxon>Oxymonadida</taxon>
        <taxon>Streblomastigidae</taxon>
        <taxon>Streblomastix</taxon>
    </lineage>
</organism>
<evidence type="ECO:0000313" key="2">
    <source>
        <dbReference type="Proteomes" id="UP000324800"/>
    </source>
</evidence>
<gene>
    <name evidence="1" type="ORF">EZS28_016304</name>
</gene>
<dbReference type="EMBL" id="SNRW01004090">
    <property type="protein sequence ID" value="KAA6388170.1"/>
    <property type="molecule type" value="Genomic_DNA"/>
</dbReference>
<feature type="non-terminal residue" evidence="1">
    <location>
        <position position="91"/>
    </location>
</feature>
<dbReference type="Proteomes" id="UP000324800">
    <property type="component" value="Unassembled WGS sequence"/>
</dbReference>
<protein>
    <submittedName>
        <fullName evidence="1">Uncharacterized protein</fullName>
    </submittedName>
</protein>
<reference evidence="1 2" key="1">
    <citation type="submission" date="2019-03" db="EMBL/GenBank/DDBJ databases">
        <title>Single cell metagenomics reveals metabolic interactions within the superorganism composed of flagellate Streblomastix strix and complex community of Bacteroidetes bacteria on its surface.</title>
        <authorList>
            <person name="Treitli S.C."/>
            <person name="Kolisko M."/>
            <person name="Husnik F."/>
            <person name="Keeling P."/>
            <person name="Hampl V."/>
        </authorList>
    </citation>
    <scope>NUCLEOTIDE SEQUENCE [LARGE SCALE GENOMIC DNA]</scope>
    <source>
        <strain evidence="1">ST1C</strain>
    </source>
</reference>